<gene>
    <name evidence="1" type="ORF">CK620_05320</name>
</gene>
<dbReference type="Proteomes" id="UP000217999">
    <property type="component" value="Unassembled WGS sequence"/>
</dbReference>
<dbReference type="Gene3D" id="3.40.50.1820">
    <property type="entry name" value="alpha/beta hydrolase"/>
    <property type="match status" value="1"/>
</dbReference>
<evidence type="ECO:0000313" key="2">
    <source>
        <dbReference type="Proteomes" id="UP000217999"/>
    </source>
</evidence>
<dbReference type="Pfam" id="PF06821">
    <property type="entry name" value="Ser_hydrolase"/>
    <property type="match status" value="1"/>
</dbReference>
<dbReference type="PANTHER" id="PTHR15394">
    <property type="entry name" value="SERINE HYDROLASE RBBP9"/>
    <property type="match status" value="1"/>
</dbReference>
<dbReference type="EMBL" id="NSJF01000002">
    <property type="protein sequence ID" value="PAT35302.1"/>
    <property type="molecule type" value="Genomic_DNA"/>
</dbReference>
<accession>A0A2A2AC17</accession>
<proteinExistence type="predicted"/>
<dbReference type="SUPFAM" id="SSF53474">
    <property type="entry name" value="alpha/beta-Hydrolases"/>
    <property type="match status" value="1"/>
</dbReference>
<dbReference type="PROSITE" id="PS51257">
    <property type="entry name" value="PROKAR_LIPOPROTEIN"/>
    <property type="match status" value="1"/>
</dbReference>
<comment type="caution">
    <text evidence="1">The sequence shown here is derived from an EMBL/GenBank/DDBJ whole genome shotgun (WGS) entry which is preliminary data.</text>
</comment>
<dbReference type="InterPro" id="IPR010662">
    <property type="entry name" value="RBBP9/YdeN"/>
</dbReference>
<evidence type="ECO:0000313" key="1">
    <source>
        <dbReference type="EMBL" id="PAT35302.1"/>
    </source>
</evidence>
<organism evidence="1 2">
    <name type="scientific">Vandammella animalimorsus</name>
    <dbReference type="NCBI Taxonomy" id="2029117"/>
    <lineage>
        <taxon>Bacteria</taxon>
        <taxon>Pseudomonadati</taxon>
        <taxon>Pseudomonadota</taxon>
        <taxon>Betaproteobacteria</taxon>
        <taxon>Burkholderiales</taxon>
        <taxon>Comamonadaceae</taxon>
        <taxon>Vandammella</taxon>
    </lineage>
</organism>
<dbReference type="AlphaFoldDB" id="A0A2A2AC17"/>
<dbReference type="GO" id="GO:0016787">
    <property type="term" value="F:hydrolase activity"/>
    <property type="evidence" value="ECO:0007669"/>
    <property type="project" value="InterPro"/>
</dbReference>
<dbReference type="PANTHER" id="PTHR15394:SF3">
    <property type="entry name" value="SERINE HYDROLASE RBBP9"/>
    <property type="match status" value="1"/>
</dbReference>
<sequence length="242" mass="25654">MKPDIPRRHFCIGAAALLLAACISPPKKEMAMTAQKRIFIIHGYGASPDDHWFPWLAEQLQAQGLCVQRIALPDSHAPDFSRWQQALAAAIGTPGAEDIFIAHSLGTISLLHYLSHTRPARIGALVLASGFGGKLPGLSEINGYSVDDYVAQVRLDLPAIRAMTPHIACIISDNDPIVAPAESQKLADNLSSAVIRIPQGGHLLATDGFTRLPQALQVVEAALQGGLFLPGAPGAEISAPSL</sequence>
<name>A0A2A2AC17_9BURK</name>
<reference evidence="1 2" key="1">
    <citation type="submission" date="2017-08" db="EMBL/GenBank/DDBJ databases">
        <title>WGS of Clinical strains of the CDC Group NO-1 linked to zoonotic infections in humans.</title>
        <authorList>
            <person name="Bernier A.-M."/>
            <person name="Bernard K."/>
        </authorList>
    </citation>
    <scope>NUCLEOTIDE SEQUENCE [LARGE SCALE GENOMIC DNA]</scope>
    <source>
        <strain evidence="1 2">NML03-0146</strain>
    </source>
</reference>
<dbReference type="InterPro" id="IPR029058">
    <property type="entry name" value="AB_hydrolase_fold"/>
</dbReference>
<protein>
    <submittedName>
        <fullName evidence="1">Esterase</fullName>
    </submittedName>
</protein>